<dbReference type="OMA" id="SYMNFME"/>
<dbReference type="GO" id="GO:0032981">
    <property type="term" value="P:mitochondrial respiratory chain complex I assembly"/>
    <property type="evidence" value="ECO:0007669"/>
    <property type="project" value="InterPro"/>
</dbReference>
<evidence type="ECO:0000256" key="9">
    <source>
        <dbReference type="SAM" id="SignalP"/>
    </source>
</evidence>
<accession>H3C719</accession>
<keyword evidence="11" id="KW-1185">Reference proteome</keyword>
<dbReference type="GO" id="GO:0016020">
    <property type="term" value="C:membrane"/>
    <property type="evidence" value="ECO:0007669"/>
    <property type="project" value="UniProtKB-SubCell"/>
</dbReference>
<proteinExistence type="inferred from homology"/>
<organism evidence="10 11">
    <name type="scientific">Tetraodon nigroviridis</name>
    <name type="common">Spotted green pufferfish</name>
    <name type="synonym">Chelonodon nigroviridis</name>
    <dbReference type="NCBI Taxonomy" id="99883"/>
    <lineage>
        <taxon>Eukaryota</taxon>
        <taxon>Metazoa</taxon>
        <taxon>Chordata</taxon>
        <taxon>Craniata</taxon>
        <taxon>Vertebrata</taxon>
        <taxon>Euteleostomi</taxon>
        <taxon>Actinopterygii</taxon>
        <taxon>Neopterygii</taxon>
        <taxon>Teleostei</taxon>
        <taxon>Neoteleostei</taxon>
        <taxon>Acanthomorphata</taxon>
        <taxon>Eupercaria</taxon>
        <taxon>Tetraodontiformes</taxon>
        <taxon>Tetradontoidea</taxon>
        <taxon>Tetraodontidae</taxon>
        <taxon>Tetraodon</taxon>
    </lineage>
</organism>
<feature type="signal peptide" evidence="9">
    <location>
        <begin position="1"/>
        <end position="27"/>
    </location>
</feature>
<evidence type="ECO:0000256" key="8">
    <source>
        <dbReference type="ARBA" id="ARBA00041344"/>
    </source>
</evidence>
<comment type="subcellular location">
    <subcellularLocation>
        <location evidence="1">Membrane</location>
        <topology evidence="1">Multi-pass membrane protein</topology>
    </subcellularLocation>
</comment>
<evidence type="ECO:0000256" key="7">
    <source>
        <dbReference type="ARBA" id="ARBA00040778"/>
    </source>
</evidence>
<keyword evidence="9" id="KW-0732">Signal</keyword>
<protein>
    <recommendedName>
        <fullName evidence="7">Complex I assembly factor TIMMDC1, mitochondrial</fullName>
    </recommendedName>
    <alternativeName>
        <fullName evidence="8">Translocase of inner mitochondrial membrane domain-containing protein 1</fullName>
    </alternativeName>
</protein>
<name>H3C719_TETNG</name>
<evidence type="ECO:0000313" key="11">
    <source>
        <dbReference type="Proteomes" id="UP000007303"/>
    </source>
</evidence>
<feature type="chain" id="PRO_5003582026" description="Complex I assembly factor TIMMDC1, mitochondrial" evidence="9">
    <location>
        <begin position="28"/>
        <end position="282"/>
    </location>
</feature>
<evidence type="ECO:0000256" key="3">
    <source>
        <dbReference type="ARBA" id="ARBA00022692"/>
    </source>
</evidence>
<dbReference type="FunCoup" id="H3C719">
    <property type="interactions" value="653"/>
</dbReference>
<evidence type="ECO:0000313" key="10">
    <source>
        <dbReference type="Ensembl" id="ENSTNIP00000004040.1"/>
    </source>
</evidence>
<evidence type="ECO:0000256" key="4">
    <source>
        <dbReference type="ARBA" id="ARBA00022989"/>
    </source>
</evidence>
<dbReference type="Proteomes" id="UP000007303">
    <property type="component" value="Unassembled WGS sequence"/>
</dbReference>
<keyword evidence="5" id="KW-0472">Membrane</keyword>
<keyword evidence="4" id="KW-1133">Transmembrane helix</keyword>
<dbReference type="Pfam" id="PF02466">
    <property type="entry name" value="Tim17"/>
    <property type="match status" value="1"/>
</dbReference>
<comment type="similarity">
    <text evidence="2">Belongs to the Tim17/Tim22/Tim23 family.</text>
</comment>
<evidence type="ECO:0000256" key="6">
    <source>
        <dbReference type="ARBA" id="ARBA00037236"/>
    </source>
</evidence>
<dbReference type="GO" id="GO:0005739">
    <property type="term" value="C:mitochondrion"/>
    <property type="evidence" value="ECO:0007669"/>
    <property type="project" value="TreeGrafter"/>
</dbReference>
<comment type="function">
    <text evidence="6">Chaperone protein involved in the assembly of the mitochondrial NADH:ubiquinone oxidoreductase complex (complex I). Participates in constructing the membrane arm of complex I.</text>
</comment>
<dbReference type="HOGENOM" id="CLU_068982_0_0_1"/>
<keyword evidence="3" id="KW-0812">Transmembrane</keyword>
<evidence type="ECO:0000256" key="1">
    <source>
        <dbReference type="ARBA" id="ARBA00004141"/>
    </source>
</evidence>
<dbReference type="GeneTree" id="ENSGT00390000013817"/>
<reference evidence="10" key="2">
    <citation type="submission" date="2025-08" db="UniProtKB">
        <authorList>
            <consortium name="Ensembl"/>
        </authorList>
    </citation>
    <scope>IDENTIFICATION</scope>
</reference>
<reference evidence="10" key="3">
    <citation type="submission" date="2025-09" db="UniProtKB">
        <authorList>
            <consortium name="Ensembl"/>
        </authorList>
    </citation>
    <scope>IDENTIFICATION</scope>
</reference>
<dbReference type="InterPro" id="IPR055299">
    <property type="entry name" value="TIMMDC1"/>
</dbReference>
<sequence length="282" mass="30823">SIPAHSRAFVLLCSSLRPAFLLPRVQAAESPAATPLSSVSTMRLNLGKPEFADTGWDRLKDLFDKDVTQKYPEEAVNVLKSGVAAALAGLLYGGLPAARHARQRYIQVSQAELYTSRVDAVRSAHNAAIRGFVRYGWRWSWRVAAFVTLFNSVSTGLSVYRDQYSLAHYAAAGAVTGGVFRLHLGLGGLMAGSAIGAVLGLPTGALILGMQSLAGESVRERRREERRERHELRLAEWNARLQLTDELIGDLHDVSKSTEEDMQRIQELLASPQSEAVPQDVS</sequence>
<evidence type="ECO:0000256" key="5">
    <source>
        <dbReference type="ARBA" id="ARBA00023136"/>
    </source>
</evidence>
<evidence type="ECO:0000256" key="2">
    <source>
        <dbReference type="ARBA" id="ARBA00008444"/>
    </source>
</evidence>
<dbReference type="Ensembl" id="ENSTNIT00000001488.1">
    <property type="protein sequence ID" value="ENSTNIP00000004040.1"/>
    <property type="gene ID" value="ENSTNIG00000010335.1"/>
</dbReference>
<reference evidence="11" key="1">
    <citation type="journal article" date="2004" name="Nature">
        <title>Genome duplication in the teleost fish Tetraodon nigroviridis reveals the early vertebrate proto-karyotype.</title>
        <authorList>
            <person name="Jaillon O."/>
            <person name="Aury J.-M."/>
            <person name="Brunet F."/>
            <person name="Petit J.-L."/>
            <person name="Stange-Thomann N."/>
            <person name="Mauceli E."/>
            <person name="Bouneau L."/>
            <person name="Fischer C."/>
            <person name="Ozouf-Costaz C."/>
            <person name="Bernot A."/>
            <person name="Nicaud S."/>
            <person name="Jaffe D."/>
            <person name="Fisher S."/>
            <person name="Lutfalla G."/>
            <person name="Dossat C."/>
            <person name="Segurens B."/>
            <person name="Dasilva C."/>
            <person name="Salanoubat M."/>
            <person name="Levy M."/>
            <person name="Boudet N."/>
            <person name="Castellano S."/>
            <person name="Anthouard V."/>
            <person name="Jubin C."/>
            <person name="Castelli V."/>
            <person name="Katinka M."/>
            <person name="Vacherie B."/>
            <person name="Biemont C."/>
            <person name="Skalli Z."/>
            <person name="Cattolico L."/>
            <person name="Poulain J."/>
            <person name="De Berardinis V."/>
            <person name="Cruaud C."/>
            <person name="Duprat S."/>
            <person name="Brottier P."/>
            <person name="Coutanceau J.-P."/>
            <person name="Gouzy J."/>
            <person name="Parra G."/>
            <person name="Lardier G."/>
            <person name="Chapple C."/>
            <person name="McKernan K.J."/>
            <person name="McEwan P."/>
            <person name="Bosak S."/>
            <person name="Kellis M."/>
            <person name="Volff J.-N."/>
            <person name="Guigo R."/>
            <person name="Zody M.C."/>
            <person name="Mesirov J."/>
            <person name="Lindblad-Toh K."/>
            <person name="Birren B."/>
            <person name="Nusbaum C."/>
            <person name="Kahn D."/>
            <person name="Robinson-Rechavi M."/>
            <person name="Laudet V."/>
            <person name="Schachter V."/>
            <person name="Quetier F."/>
            <person name="Saurin W."/>
            <person name="Scarpelli C."/>
            <person name="Wincker P."/>
            <person name="Lander E.S."/>
            <person name="Weissenbach J."/>
            <person name="Roest Crollius H."/>
        </authorList>
    </citation>
    <scope>NUCLEOTIDE SEQUENCE [LARGE SCALE GENOMIC DNA]</scope>
</reference>
<dbReference type="PANTHER" id="PTHR13002">
    <property type="entry name" value="C3ORF1 PROTEIN-RELATED"/>
    <property type="match status" value="1"/>
</dbReference>
<dbReference type="PANTHER" id="PTHR13002:SF1">
    <property type="entry name" value="COMPLEX I ASSEMBLY FACTOR TIMMDC1, MITOCHONDRIAL"/>
    <property type="match status" value="1"/>
</dbReference>
<dbReference type="AlphaFoldDB" id="H3C719"/>
<dbReference type="InParanoid" id="H3C719"/>
<dbReference type="STRING" id="99883.ENSTNIP00000004040"/>